<dbReference type="AlphaFoldDB" id="A0ABD1YX16"/>
<reference evidence="2 3" key="1">
    <citation type="submission" date="2024-09" db="EMBL/GenBank/DDBJ databases">
        <title>Chromosome-scale assembly of Riccia fluitans.</title>
        <authorList>
            <person name="Paukszto L."/>
            <person name="Sawicki J."/>
            <person name="Karawczyk K."/>
            <person name="Piernik-Szablinska J."/>
            <person name="Szczecinska M."/>
            <person name="Mazdziarz M."/>
        </authorList>
    </citation>
    <scope>NUCLEOTIDE SEQUENCE [LARGE SCALE GENOMIC DNA]</scope>
    <source>
        <strain evidence="2">Rf_01</strain>
        <tissue evidence="2">Aerial parts of the thallus</tissue>
    </source>
</reference>
<name>A0ABD1YX16_9MARC</name>
<evidence type="ECO:0000313" key="3">
    <source>
        <dbReference type="Proteomes" id="UP001605036"/>
    </source>
</evidence>
<evidence type="ECO:0000313" key="2">
    <source>
        <dbReference type="EMBL" id="KAL2635091.1"/>
    </source>
</evidence>
<accession>A0ABD1YX16</accession>
<dbReference type="EMBL" id="JBHFFA010000003">
    <property type="protein sequence ID" value="KAL2635091.1"/>
    <property type="molecule type" value="Genomic_DNA"/>
</dbReference>
<feature type="region of interest" description="Disordered" evidence="1">
    <location>
        <begin position="17"/>
        <end position="42"/>
    </location>
</feature>
<comment type="caution">
    <text evidence="2">The sequence shown here is derived from an EMBL/GenBank/DDBJ whole genome shotgun (WGS) entry which is preliminary data.</text>
</comment>
<keyword evidence="3" id="KW-1185">Reference proteome</keyword>
<sequence>MGFMPPRKKSAVHLHLVEEQDPKLNAPMPESGAENPDKQLPQDVQSIDDEATHKKYEKMWHQICYGFPQNWKYQKDETMFLCGYMKLSKSKENIRVVEDEQNDFLWQMKNDDPMVVPQEDLLNHKSPIPAKLKLPPSFKEILEALRQEWYDPIASPFDGEPCEEELDLKRLAMEGVGGDHQWPNPYLQNMP</sequence>
<organism evidence="2 3">
    <name type="scientific">Riccia fluitans</name>
    <dbReference type="NCBI Taxonomy" id="41844"/>
    <lineage>
        <taxon>Eukaryota</taxon>
        <taxon>Viridiplantae</taxon>
        <taxon>Streptophyta</taxon>
        <taxon>Embryophyta</taxon>
        <taxon>Marchantiophyta</taxon>
        <taxon>Marchantiopsida</taxon>
        <taxon>Marchantiidae</taxon>
        <taxon>Marchantiales</taxon>
        <taxon>Ricciaceae</taxon>
        <taxon>Riccia</taxon>
    </lineage>
</organism>
<protein>
    <submittedName>
        <fullName evidence="2">Uncharacterized protein</fullName>
    </submittedName>
</protein>
<proteinExistence type="predicted"/>
<gene>
    <name evidence="2" type="ORF">R1flu_006570</name>
</gene>
<evidence type="ECO:0000256" key="1">
    <source>
        <dbReference type="SAM" id="MobiDB-lite"/>
    </source>
</evidence>
<dbReference type="Proteomes" id="UP001605036">
    <property type="component" value="Unassembled WGS sequence"/>
</dbReference>